<gene>
    <name evidence="1" type="ORF">WN944_003819</name>
</gene>
<name>A0AAP0QFT2_9ROSI</name>
<evidence type="ECO:0000313" key="2">
    <source>
        <dbReference type="Proteomes" id="UP001428341"/>
    </source>
</evidence>
<organism evidence="1 2">
    <name type="scientific">Citrus x changshan-huyou</name>
    <dbReference type="NCBI Taxonomy" id="2935761"/>
    <lineage>
        <taxon>Eukaryota</taxon>
        <taxon>Viridiplantae</taxon>
        <taxon>Streptophyta</taxon>
        <taxon>Embryophyta</taxon>
        <taxon>Tracheophyta</taxon>
        <taxon>Spermatophyta</taxon>
        <taxon>Magnoliopsida</taxon>
        <taxon>eudicotyledons</taxon>
        <taxon>Gunneridae</taxon>
        <taxon>Pentapetalae</taxon>
        <taxon>rosids</taxon>
        <taxon>malvids</taxon>
        <taxon>Sapindales</taxon>
        <taxon>Rutaceae</taxon>
        <taxon>Aurantioideae</taxon>
        <taxon>Citrus</taxon>
    </lineage>
</organism>
<comment type="caution">
    <text evidence="1">The sequence shown here is derived from an EMBL/GenBank/DDBJ whole genome shotgun (WGS) entry which is preliminary data.</text>
</comment>
<keyword evidence="2" id="KW-1185">Reference proteome</keyword>
<proteinExistence type="predicted"/>
<accession>A0AAP0QFT2</accession>
<dbReference type="EMBL" id="JBCGBO010000006">
    <property type="protein sequence ID" value="KAK9193122.1"/>
    <property type="molecule type" value="Genomic_DNA"/>
</dbReference>
<sequence length="69" mass="8187">MIQYNGRSIILSWHSLPPSLDLTLPTFLYLLDNPAYYTPHYQIDFLFSCSGSFSERYFKASRFFLINLR</sequence>
<reference evidence="1 2" key="1">
    <citation type="submission" date="2024-05" db="EMBL/GenBank/DDBJ databases">
        <title>Haplotype-resolved chromosome-level genome assembly of Huyou (Citrus changshanensis).</title>
        <authorList>
            <person name="Miao C."/>
            <person name="Chen W."/>
            <person name="Wu Y."/>
            <person name="Wang L."/>
            <person name="Zhao S."/>
            <person name="Grierson D."/>
            <person name="Xu C."/>
            <person name="Chen K."/>
        </authorList>
    </citation>
    <scope>NUCLEOTIDE SEQUENCE [LARGE SCALE GENOMIC DNA]</scope>
    <source>
        <strain evidence="1">01-14</strain>
        <tissue evidence="1">Leaf</tissue>
    </source>
</reference>
<evidence type="ECO:0000313" key="1">
    <source>
        <dbReference type="EMBL" id="KAK9193122.1"/>
    </source>
</evidence>
<dbReference type="AlphaFoldDB" id="A0AAP0QFT2"/>
<protein>
    <submittedName>
        <fullName evidence="1">Uncharacterized protein</fullName>
    </submittedName>
</protein>
<dbReference type="Proteomes" id="UP001428341">
    <property type="component" value="Unassembled WGS sequence"/>
</dbReference>